<feature type="signal peptide" evidence="1">
    <location>
        <begin position="1"/>
        <end position="24"/>
    </location>
</feature>
<name>A0ABV5LY52_9ACTN</name>
<organism evidence="3 4">
    <name type="scientific">Dactylosporangium vinaceum</name>
    <dbReference type="NCBI Taxonomy" id="53362"/>
    <lineage>
        <taxon>Bacteria</taxon>
        <taxon>Bacillati</taxon>
        <taxon>Actinomycetota</taxon>
        <taxon>Actinomycetes</taxon>
        <taxon>Micromonosporales</taxon>
        <taxon>Micromonosporaceae</taxon>
        <taxon>Dactylosporangium</taxon>
    </lineage>
</organism>
<feature type="chain" id="PRO_5047066208" evidence="1">
    <location>
        <begin position="25"/>
        <end position="514"/>
    </location>
</feature>
<reference evidence="3 4" key="1">
    <citation type="submission" date="2024-09" db="EMBL/GenBank/DDBJ databases">
        <authorList>
            <person name="Sun Q."/>
            <person name="Mori K."/>
        </authorList>
    </citation>
    <scope>NUCLEOTIDE SEQUENCE [LARGE SCALE GENOMIC DNA]</scope>
    <source>
        <strain evidence="3 4">JCM 3307</strain>
    </source>
</reference>
<evidence type="ECO:0000313" key="4">
    <source>
        <dbReference type="Proteomes" id="UP001589608"/>
    </source>
</evidence>
<dbReference type="SMART" id="SM00327">
    <property type="entry name" value="VWA"/>
    <property type="match status" value="1"/>
</dbReference>
<proteinExistence type="predicted"/>
<dbReference type="PROSITE" id="PS51257">
    <property type="entry name" value="PROKAR_LIPOPROTEIN"/>
    <property type="match status" value="1"/>
</dbReference>
<keyword evidence="1" id="KW-0732">Signal</keyword>
<comment type="caution">
    <text evidence="3">The sequence shown here is derived from an EMBL/GenBank/DDBJ whole genome shotgun (WGS) entry which is preliminary data.</text>
</comment>
<dbReference type="Pfam" id="PF00092">
    <property type="entry name" value="VWA"/>
    <property type="match status" value="1"/>
</dbReference>
<sequence>MRAFRMALAAVVLLAGAGACTSEAAQRVQLRIVASSELEGVRPLLAELSRDTGVDVTLDVRAGLDMLPPAGLDKSFDAAWLTTGAYQQLQLRGADRPLATPTMLSPVVIGVRPKAAAALRSAAGGAALTWADVADAAASGALRLAMADPSQGGSGLAALIGVATAAAGTGSALRPEDVTCDRLRGFFAGRSLTGPTFATLADDFVKRQDELDALVGEESALLKLNDSGQLKEKLELVYPADGIIQADYPLQLLRPEARVAYDKVIGWLMGAQGQKRLTETTLRRPFDPRVARDLRLQRLAGTTLFYPDQVEVVDKLLSDYADPRLSMPDHVFFVLDFSGSMRGERIAALRATFAGLSGADRSASGKFFRFYRGERFTVVRFGGTVLGEQTFTVENQGALDQLGGFIAADEFDDSTAVWSALDHADIAAAAAATDRPVAVVLMTDGLSNAGMGLDEFLARHDADPARKVVPTYAIRYGEADAAELDRAAKATGGRMVDANAVSLLDAFKEIRGCH</sequence>
<dbReference type="SUPFAM" id="SSF53850">
    <property type="entry name" value="Periplasmic binding protein-like II"/>
    <property type="match status" value="1"/>
</dbReference>
<dbReference type="Gene3D" id="3.40.50.410">
    <property type="entry name" value="von Willebrand factor, type A domain"/>
    <property type="match status" value="1"/>
</dbReference>
<evidence type="ECO:0000313" key="3">
    <source>
        <dbReference type="EMBL" id="MFB9441550.1"/>
    </source>
</evidence>
<evidence type="ECO:0000256" key="1">
    <source>
        <dbReference type="SAM" id="SignalP"/>
    </source>
</evidence>
<accession>A0ABV5LY52</accession>
<evidence type="ECO:0000259" key="2">
    <source>
        <dbReference type="PROSITE" id="PS50234"/>
    </source>
</evidence>
<dbReference type="Pfam" id="PF13531">
    <property type="entry name" value="SBP_bac_11"/>
    <property type="match status" value="1"/>
</dbReference>
<dbReference type="RefSeq" id="WP_223098783.1">
    <property type="nucleotide sequence ID" value="NZ_CP061913.1"/>
</dbReference>
<dbReference type="PROSITE" id="PS50234">
    <property type="entry name" value="VWFA"/>
    <property type="match status" value="1"/>
</dbReference>
<dbReference type="InterPro" id="IPR002035">
    <property type="entry name" value="VWF_A"/>
</dbReference>
<protein>
    <submittedName>
        <fullName evidence="3">Substrate-binding domain-containing protein</fullName>
    </submittedName>
</protein>
<feature type="domain" description="VWFA" evidence="2">
    <location>
        <begin position="330"/>
        <end position="514"/>
    </location>
</feature>
<dbReference type="Proteomes" id="UP001589608">
    <property type="component" value="Unassembled WGS sequence"/>
</dbReference>
<dbReference type="InterPro" id="IPR036465">
    <property type="entry name" value="vWFA_dom_sf"/>
</dbReference>
<gene>
    <name evidence="3" type="ORF">ACFFTR_00440</name>
</gene>
<keyword evidence="4" id="KW-1185">Reference proteome</keyword>
<dbReference type="SUPFAM" id="SSF53300">
    <property type="entry name" value="vWA-like"/>
    <property type="match status" value="1"/>
</dbReference>
<dbReference type="EMBL" id="JBHMCA010000005">
    <property type="protein sequence ID" value="MFB9441550.1"/>
    <property type="molecule type" value="Genomic_DNA"/>
</dbReference>